<dbReference type="OrthoDB" id="10068075at2759"/>
<accession>A0A183BDB5</accession>
<gene>
    <name evidence="1" type="ORF">ECPE_LOCUS17200</name>
</gene>
<evidence type="ECO:0000313" key="2">
    <source>
        <dbReference type="Proteomes" id="UP000272942"/>
    </source>
</evidence>
<name>A0A183BDB5_9TREM</name>
<dbReference type="AlphaFoldDB" id="A0A183BDB5"/>
<reference evidence="3" key="1">
    <citation type="submission" date="2016-06" db="UniProtKB">
        <authorList>
            <consortium name="WormBaseParasite"/>
        </authorList>
    </citation>
    <scope>IDENTIFICATION</scope>
</reference>
<dbReference type="EMBL" id="UZAN01067980">
    <property type="protein sequence ID" value="VDP94489.1"/>
    <property type="molecule type" value="Genomic_DNA"/>
</dbReference>
<sequence>MQVEVTEENTFDSVRTCLEGYQSAASVDVNQTLFPKVITQRQFRLLDVEIAKFDGTPKRLWKFLSSFKADVAGHSLNDRERLCCLIHFCVGEAREAIEEYVLLPMSEEYSREIHILEIQFGCLDDVAEGLLDEVCSGSRLKASDVKDFTLLSCAAAETLGIEGLVTRIRATSLAGATCKTTSEVNFAVQSLDSEHQLQVEKAYTLESLPIQAAYNPHETMNC</sequence>
<keyword evidence="2" id="KW-1185">Reference proteome</keyword>
<evidence type="ECO:0000313" key="3">
    <source>
        <dbReference type="WBParaSite" id="ECPE_0001724401-mRNA-1"/>
    </source>
</evidence>
<evidence type="ECO:0000313" key="1">
    <source>
        <dbReference type="EMBL" id="VDP94489.1"/>
    </source>
</evidence>
<proteinExistence type="predicted"/>
<dbReference type="Proteomes" id="UP000272942">
    <property type="component" value="Unassembled WGS sequence"/>
</dbReference>
<protein>
    <submittedName>
        <fullName evidence="3">FH2 domain-containing protein</fullName>
    </submittedName>
</protein>
<organism evidence="3">
    <name type="scientific">Echinostoma caproni</name>
    <dbReference type="NCBI Taxonomy" id="27848"/>
    <lineage>
        <taxon>Eukaryota</taxon>
        <taxon>Metazoa</taxon>
        <taxon>Spiralia</taxon>
        <taxon>Lophotrochozoa</taxon>
        <taxon>Platyhelminthes</taxon>
        <taxon>Trematoda</taxon>
        <taxon>Digenea</taxon>
        <taxon>Plagiorchiida</taxon>
        <taxon>Echinostomata</taxon>
        <taxon>Echinostomatoidea</taxon>
        <taxon>Echinostomatidae</taxon>
        <taxon>Echinostoma</taxon>
    </lineage>
</organism>
<reference evidence="1 2" key="2">
    <citation type="submission" date="2018-11" db="EMBL/GenBank/DDBJ databases">
        <authorList>
            <consortium name="Pathogen Informatics"/>
        </authorList>
    </citation>
    <scope>NUCLEOTIDE SEQUENCE [LARGE SCALE GENOMIC DNA]</scope>
    <source>
        <strain evidence="1 2">Egypt</strain>
    </source>
</reference>
<dbReference type="PANTHER" id="PTHR47331">
    <property type="entry name" value="PHD-TYPE DOMAIN-CONTAINING PROTEIN"/>
    <property type="match status" value="1"/>
</dbReference>
<dbReference type="WBParaSite" id="ECPE_0001724401-mRNA-1">
    <property type="protein sequence ID" value="ECPE_0001724401-mRNA-1"/>
    <property type="gene ID" value="ECPE_0001724401"/>
</dbReference>